<feature type="compositionally biased region" description="Low complexity" evidence="1">
    <location>
        <begin position="14"/>
        <end position="25"/>
    </location>
</feature>
<dbReference type="SUPFAM" id="SSF140423">
    <property type="entry name" value="MW0975(SA0943)-like"/>
    <property type="match status" value="1"/>
</dbReference>
<organism evidence="2 3">
    <name type="scientific">Bacillus safensis</name>
    <dbReference type="NCBI Taxonomy" id="561879"/>
    <lineage>
        <taxon>Bacteria</taxon>
        <taxon>Bacillati</taxon>
        <taxon>Bacillota</taxon>
        <taxon>Bacilli</taxon>
        <taxon>Bacillales</taxon>
        <taxon>Bacillaceae</taxon>
        <taxon>Bacillus</taxon>
    </lineage>
</organism>
<dbReference type="InterPro" id="IPR036785">
    <property type="entry name" value="YkyA-like_sf"/>
</dbReference>
<gene>
    <name evidence="2" type="ORF">BsIDN1_26100</name>
</gene>
<dbReference type="AlphaFoldDB" id="A0A5S9M8R3"/>
<feature type="region of interest" description="Disordered" evidence="1">
    <location>
        <begin position="1"/>
        <end position="45"/>
    </location>
</feature>
<evidence type="ECO:0000313" key="2">
    <source>
        <dbReference type="EMBL" id="BBP88992.1"/>
    </source>
</evidence>
<evidence type="ECO:0000256" key="1">
    <source>
        <dbReference type="SAM" id="MobiDB-lite"/>
    </source>
</evidence>
<reference evidence="2 3" key="1">
    <citation type="submission" date="2019-12" db="EMBL/GenBank/DDBJ databases">
        <title>Full genome sequence of a Bacillus safensis strain isolated from commercially available natto in Indonesia.</title>
        <authorList>
            <person name="Yoshida M."/>
            <person name="Uomi M."/>
            <person name="Waturangi D."/>
            <person name="Ekaputri J.J."/>
            <person name="Setiamarga D.H.E."/>
        </authorList>
    </citation>
    <scope>NUCLEOTIDE SEQUENCE [LARGE SCALE GENOMIC DNA]</scope>
    <source>
        <strain evidence="2 3">IDN1</strain>
    </source>
</reference>
<sequence length="45" mass="5044">MIQTTKDHTKKTVASLSDQALASAAQREEHLKTEKVSMDESKKKN</sequence>
<dbReference type="Gene3D" id="1.20.120.570">
    <property type="entry name" value="YkyA-like"/>
    <property type="match status" value="1"/>
</dbReference>
<protein>
    <submittedName>
        <fullName evidence="2">Uncharacterized protein</fullName>
    </submittedName>
</protein>
<name>A0A5S9M8R3_BACIA</name>
<evidence type="ECO:0000313" key="3">
    <source>
        <dbReference type="Proteomes" id="UP000464658"/>
    </source>
</evidence>
<proteinExistence type="predicted"/>
<accession>A0A5S9M8R3</accession>
<feature type="compositionally biased region" description="Basic and acidic residues" evidence="1">
    <location>
        <begin position="26"/>
        <end position="45"/>
    </location>
</feature>
<dbReference type="Proteomes" id="UP000464658">
    <property type="component" value="Chromosome"/>
</dbReference>
<dbReference type="EMBL" id="AP021906">
    <property type="protein sequence ID" value="BBP88992.1"/>
    <property type="molecule type" value="Genomic_DNA"/>
</dbReference>